<proteinExistence type="predicted"/>
<evidence type="ECO:0000313" key="2">
    <source>
        <dbReference type="Proteomes" id="UP001054902"/>
    </source>
</evidence>
<reference evidence="1 2" key="1">
    <citation type="journal article" date="2021" name="Sci. Rep.">
        <title>The genome of the diatom Chaetoceros tenuissimus carries an ancient integrated fragment of an extant virus.</title>
        <authorList>
            <person name="Hongo Y."/>
            <person name="Kimura K."/>
            <person name="Takaki Y."/>
            <person name="Yoshida Y."/>
            <person name="Baba S."/>
            <person name="Kobayashi G."/>
            <person name="Nagasaki K."/>
            <person name="Hano T."/>
            <person name="Tomaru Y."/>
        </authorList>
    </citation>
    <scope>NUCLEOTIDE SEQUENCE [LARGE SCALE GENOMIC DNA]</scope>
    <source>
        <strain evidence="1 2">NIES-3715</strain>
    </source>
</reference>
<comment type="caution">
    <text evidence="1">The sequence shown here is derived from an EMBL/GenBank/DDBJ whole genome shotgun (WGS) entry which is preliminary data.</text>
</comment>
<name>A0AAD3CF51_9STRA</name>
<sequence length="87" mass="10107">MHELAKAELDVHKTWKAYYSLAALLNTDLDAARAKKSRKWKLESECCYQRVVSRDALSYGCHISYYCLEKVIKGADQSFCWHEENGM</sequence>
<protein>
    <submittedName>
        <fullName evidence="1">Uncharacterized protein</fullName>
    </submittedName>
</protein>
<keyword evidence="2" id="KW-1185">Reference proteome</keyword>
<accession>A0AAD3CF51</accession>
<evidence type="ECO:0000313" key="1">
    <source>
        <dbReference type="EMBL" id="GFH44488.1"/>
    </source>
</evidence>
<dbReference type="Proteomes" id="UP001054902">
    <property type="component" value="Unassembled WGS sequence"/>
</dbReference>
<dbReference type="AlphaFoldDB" id="A0AAD3CF51"/>
<organism evidence="1 2">
    <name type="scientific">Chaetoceros tenuissimus</name>
    <dbReference type="NCBI Taxonomy" id="426638"/>
    <lineage>
        <taxon>Eukaryota</taxon>
        <taxon>Sar</taxon>
        <taxon>Stramenopiles</taxon>
        <taxon>Ochrophyta</taxon>
        <taxon>Bacillariophyta</taxon>
        <taxon>Coscinodiscophyceae</taxon>
        <taxon>Chaetocerotophycidae</taxon>
        <taxon>Chaetocerotales</taxon>
        <taxon>Chaetocerotaceae</taxon>
        <taxon>Chaetoceros</taxon>
    </lineage>
</organism>
<gene>
    <name evidence="1" type="ORF">CTEN210_00962</name>
</gene>
<dbReference type="EMBL" id="BLLK01000019">
    <property type="protein sequence ID" value="GFH44488.1"/>
    <property type="molecule type" value="Genomic_DNA"/>
</dbReference>